<dbReference type="STRING" id="1185652.USDA257_c36400"/>
<name>I3X8I6_SINF2</name>
<accession>I3X8I6</accession>
<evidence type="ECO:0000256" key="1">
    <source>
        <dbReference type="SAM" id="MobiDB-lite"/>
    </source>
</evidence>
<dbReference type="HOGENOM" id="CLU_2920294_0_0_5"/>
<dbReference type="KEGG" id="sfd:USDA257_c36400"/>
<organism evidence="2 3">
    <name type="scientific">Sinorhizobium fredii (strain USDA 257)</name>
    <dbReference type="NCBI Taxonomy" id="1185652"/>
    <lineage>
        <taxon>Bacteria</taxon>
        <taxon>Pseudomonadati</taxon>
        <taxon>Pseudomonadota</taxon>
        <taxon>Alphaproteobacteria</taxon>
        <taxon>Hyphomicrobiales</taxon>
        <taxon>Rhizobiaceae</taxon>
        <taxon>Sinorhizobium/Ensifer group</taxon>
        <taxon>Sinorhizobium</taxon>
    </lineage>
</organism>
<dbReference type="AlphaFoldDB" id="I3X8I6"/>
<protein>
    <submittedName>
        <fullName evidence="2">Uncharacterized protein</fullName>
    </submittedName>
</protein>
<sequence>MFSLRNDPSRRKADADSNASQGVQAERALTPGLLGIGRVSDLYDDRAFRPIGAMAGVGVKG</sequence>
<reference evidence="2 3" key="1">
    <citation type="journal article" date="2012" name="J. Bacteriol.">
        <title>Complete genome sequence of the broad-host-range strain Sinorhizobium fredii USDA257.</title>
        <authorList>
            <person name="Schuldes J."/>
            <person name="Rodriguez Orbegoso M."/>
            <person name="Schmeisser C."/>
            <person name="Krishnan H.B."/>
            <person name="Daniel R."/>
            <person name="Streit W.R."/>
        </authorList>
    </citation>
    <scope>NUCLEOTIDE SEQUENCE [LARGE SCALE GENOMIC DNA]</scope>
    <source>
        <strain evidence="2 3">USDA 257</strain>
    </source>
</reference>
<dbReference type="PATRIC" id="fig|1185652.3.peg.3776"/>
<evidence type="ECO:0000313" key="3">
    <source>
        <dbReference type="Proteomes" id="UP000006180"/>
    </source>
</evidence>
<dbReference type="Proteomes" id="UP000006180">
    <property type="component" value="Chromosome"/>
</dbReference>
<proteinExistence type="predicted"/>
<evidence type="ECO:0000313" key="2">
    <source>
        <dbReference type="EMBL" id="AFL52192.1"/>
    </source>
</evidence>
<feature type="region of interest" description="Disordered" evidence="1">
    <location>
        <begin position="1"/>
        <end position="26"/>
    </location>
</feature>
<gene>
    <name evidence="2" type="ORF">USDA257_c36400</name>
</gene>
<dbReference type="EMBL" id="CP003563">
    <property type="protein sequence ID" value="AFL52192.1"/>
    <property type="molecule type" value="Genomic_DNA"/>
</dbReference>